<dbReference type="PRINTS" id="PR00364">
    <property type="entry name" value="DISEASERSIST"/>
</dbReference>
<evidence type="ECO:0000313" key="11">
    <source>
        <dbReference type="RefSeq" id="XP_048131919.1"/>
    </source>
</evidence>
<evidence type="ECO:0000256" key="1">
    <source>
        <dbReference type="ARBA" id="ARBA00022737"/>
    </source>
</evidence>
<gene>
    <name evidence="9 10 11" type="primary">LOC115754689</name>
</gene>
<dbReference type="GO" id="GO:0043531">
    <property type="term" value="F:ADP binding"/>
    <property type="evidence" value="ECO:0007669"/>
    <property type="project" value="InterPro"/>
</dbReference>
<dbReference type="InterPro" id="IPR041118">
    <property type="entry name" value="Rx_N"/>
</dbReference>
<organism evidence="8 9">
    <name type="scientific">Rhodamnia argentea</name>
    <dbReference type="NCBI Taxonomy" id="178133"/>
    <lineage>
        <taxon>Eukaryota</taxon>
        <taxon>Viridiplantae</taxon>
        <taxon>Streptophyta</taxon>
        <taxon>Embryophyta</taxon>
        <taxon>Tracheophyta</taxon>
        <taxon>Spermatophyta</taxon>
        <taxon>Magnoliopsida</taxon>
        <taxon>eudicotyledons</taxon>
        <taxon>Gunneridae</taxon>
        <taxon>Pentapetalae</taxon>
        <taxon>rosids</taxon>
        <taxon>malvids</taxon>
        <taxon>Myrtales</taxon>
        <taxon>Myrtaceae</taxon>
        <taxon>Myrtoideae</taxon>
        <taxon>Myrteae</taxon>
        <taxon>Australasian group</taxon>
        <taxon>Rhodamnia</taxon>
    </lineage>
</organism>
<dbReference type="KEGG" id="rarg:115754689"/>
<dbReference type="Gene3D" id="3.80.10.10">
    <property type="entry name" value="Ribonuclease Inhibitor"/>
    <property type="match status" value="2"/>
</dbReference>
<evidence type="ECO:0000259" key="6">
    <source>
        <dbReference type="Pfam" id="PF23559"/>
    </source>
</evidence>
<reference evidence="9 10" key="1">
    <citation type="submission" date="2025-05" db="UniProtKB">
        <authorList>
            <consortium name="RefSeq"/>
        </authorList>
    </citation>
    <scope>IDENTIFICATION</scope>
    <source>
        <tissue evidence="9 10">Leaf</tissue>
    </source>
</reference>
<feature type="domain" description="Disease resistance N-terminal" evidence="5">
    <location>
        <begin position="5"/>
        <end position="88"/>
    </location>
</feature>
<sequence length="895" mass="103140">MAESVVSSVGQTLGKLLIDEAKLLWGVEGKVKGLQKELKLIQGFLRDADVRGEREQAVGVWVVQLQDIAYDAEDIIERYILRITLKKKGRNIIIAYAWFVAKCMCWHVHQVGTEIDDLKTSISNLTTRMRDFGIQPVNDGERKQVRALMPEPTYAYFEEDIVGREDSIKVLVEVLKDEKQHRVVSIWGMGGLGKTTLAKKVFAHDELKSNFDGFAWACVSKNFNKREILMGIFKMLIPEKREVVKDMSDQELFEALYQIQKEKRCIVFLDDIWTKQDWKDIRAAFPVMNTRSKVLITTRNKEVAECIDPHGFLYEPLCLSEEETWKLLMKRIFPKTEKITDNTKRLGEELLKKCGGLPLAVKVLGGLLATNEWEEIYRNINSYLGGDDDVSKVLALSYDDLAWYLKPCFLYLASFPEDEEILVKKVLHMWIAEGFVSPTAYGEEREITVEDVAKRHLMELANRGMVQVQFTMSGKLKTCHLHDVMRELCISKARQGRFLSILNIQQDHEMEECSSSMGTEGESTCKTRRLSLNMRVSAERNTTLGVEQIGRTMLHLRTLMFFCSGGSEEGMWDQFQPIFINCKFLRVLKLEDLSMRGNLPESVGDLVHLRFLSLAGSEIEGLPKSMGNLVCMEFLDLQVREWMMFAVPDVLWKLRRLRYLYLPYSFDVTGKPHEYRKKLRLGTLKNLRTLRNFCPDNCDVKDVGKPTNLQKLRVINSKRMEIFPQLAEFKLKNLQSSSFGFREFPSINEGEWSKTSSYPYSRKLYIRGVKIEKLPEHQYLPQNLMKLVLFWSELKEDPMPILEKLQHLVVLLLGGDAFVGEEMVCSAGGFPQLKHLLLDYLPNLEEWRVAEGAMPHLSRLGISRCPKLKAVPQLEGVSTYDGREDVYSEYDKDWV</sequence>
<evidence type="ECO:0000259" key="4">
    <source>
        <dbReference type="Pfam" id="PF00931"/>
    </source>
</evidence>
<feature type="domain" description="Disease resistance R13L4/SHOC-2-like LRR" evidence="7">
    <location>
        <begin position="577"/>
        <end position="863"/>
    </location>
</feature>
<dbReference type="RefSeq" id="XP_048131918.1">
    <property type="nucleotide sequence ID" value="XM_048275961.1"/>
</dbReference>
<evidence type="ECO:0000313" key="10">
    <source>
        <dbReference type="RefSeq" id="XP_048131918.1"/>
    </source>
</evidence>
<dbReference type="PANTHER" id="PTHR23155:SF1185">
    <property type="entry name" value="DISEASE RESISTANCE RPP8-LIKE PROTEIN 3-RELATED"/>
    <property type="match status" value="1"/>
</dbReference>
<dbReference type="SUPFAM" id="SSF52058">
    <property type="entry name" value="L domain-like"/>
    <property type="match status" value="1"/>
</dbReference>
<accession>A0A8B8QTC5</accession>
<protein>
    <submittedName>
        <fullName evidence="9 10">Probable disease resistance RPP8-like protein 2</fullName>
    </submittedName>
</protein>
<dbReference type="CDD" id="cd14798">
    <property type="entry name" value="RX-CC_like"/>
    <property type="match status" value="1"/>
</dbReference>
<dbReference type="RefSeq" id="XP_048131919.1">
    <property type="nucleotide sequence ID" value="XM_048275962.1"/>
</dbReference>
<dbReference type="InterPro" id="IPR032675">
    <property type="entry name" value="LRR_dom_sf"/>
</dbReference>
<name>A0A8B8QTC5_9MYRT</name>
<dbReference type="Pfam" id="PF00931">
    <property type="entry name" value="NB-ARC"/>
    <property type="match status" value="1"/>
</dbReference>
<dbReference type="Gene3D" id="3.40.50.300">
    <property type="entry name" value="P-loop containing nucleotide triphosphate hydrolases"/>
    <property type="match status" value="1"/>
</dbReference>
<dbReference type="Pfam" id="PF23598">
    <property type="entry name" value="LRR_14"/>
    <property type="match status" value="1"/>
</dbReference>
<evidence type="ECO:0000259" key="7">
    <source>
        <dbReference type="Pfam" id="PF23598"/>
    </source>
</evidence>
<dbReference type="Gene3D" id="1.10.10.10">
    <property type="entry name" value="Winged helix-like DNA-binding domain superfamily/Winged helix DNA-binding domain"/>
    <property type="match status" value="1"/>
</dbReference>
<dbReference type="Pfam" id="PF18052">
    <property type="entry name" value="Rx_N"/>
    <property type="match status" value="1"/>
</dbReference>
<dbReference type="AlphaFoldDB" id="A0A8B8QTC5"/>
<keyword evidence="2" id="KW-0547">Nucleotide-binding</keyword>
<dbReference type="Gene3D" id="1.20.5.4130">
    <property type="match status" value="1"/>
</dbReference>
<evidence type="ECO:0000313" key="8">
    <source>
        <dbReference type="Proteomes" id="UP000827889"/>
    </source>
</evidence>
<dbReference type="InterPro" id="IPR036388">
    <property type="entry name" value="WH-like_DNA-bd_sf"/>
</dbReference>
<keyword evidence="3" id="KW-0611">Plant defense</keyword>
<dbReference type="InterPro" id="IPR055414">
    <property type="entry name" value="LRR_R13L4/SHOC2-like"/>
</dbReference>
<feature type="domain" description="NB-ARC" evidence="4">
    <location>
        <begin position="165"/>
        <end position="336"/>
    </location>
</feature>
<dbReference type="RefSeq" id="XP_030549658.2">
    <property type="nucleotide sequence ID" value="XM_030693798.2"/>
</dbReference>
<keyword evidence="1" id="KW-0677">Repeat</keyword>
<evidence type="ECO:0000313" key="9">
    <source>
        <dbReference type="RefSeq" id="XP_030549658.2"/>
    </source>
</evidence>
<evidence type="ECO:0000259" key="5">
    <source>
        <dbReference type="Pfam" id="PF18052"/>
    </source>
</evidence>
<dbReference type="InterPro" id="IPR058922">
    <property type="entry name" value="WHD_DRP"/>
</dbReference>
<dbReference type="SUPFAM" id="SSF52540">
    <property type="entry name" value="P-loop containing nucleoside triphosphate hydrolases"/>
    <property type="match status" value="1"/>
</dbReference>
<dbReference type="Proteomes" id="UP000827889">
    <property type="component" value="Chromosome 3"/>
</dbReference>
<dbReference type="GeneID" id="115754689"/>
<dbReference type="InterPro" id="IPR042197">
    <property type="entry name" value="Apaf_helical"/>
</dbReference>
<dbReference type="InterPro" id="IPR027417">
    <property type="entry name" value="P-loop_NTPase"/>
</dbReference>
<dbReference type="Gene3D" id="1.10.8.430">
    <property type="entry name" value="Helical domain of apoptotic protease-activating factors"/>
    <property type="match status" value="1"/>
</dbReference>
<dbReference type="GO" id="GO:0098542">
    <property type="term" value="P:defense response to other organism"/>
    <property type="evidence" value="ECO:0007669"/>
    <property type="project" value="TreeGrafter"/>
</dbReference>
<feature type="domain" description="Disease resistance protein winged helix" evidence="6">
    <location>
        <begin position="415"/>
        <end position="488"/>
    </location>
</feature>
<dbReference type="PANTHER" id="PTHR23155">
    <property type="entry name" value="DISEASE RESISTANCE PROTEIN RP"/>
    <property type="match status" value="1"/>
</dbReference>
<evidence type="ECO:0000256" key="3">
    <source>
        <dbReference type="ARBA" id="ARBA00022821"/>
    </source>
</evidence>
<dbReference type="InterPro" id="IPR044974">
    <property type="entry name" value="Disease_R_plants"/>
</dbReference>
<dbReference type="InterPro" id="IPR038005">
    <property type="entry name" value="RX-like_CC"/>
</dbReference>
<evidence type="ECO:0000256" key="2">
    <source>
        <dbReference type="ARBA" id="ARBA00022741"/>
    </source>
</evidence>
<dbReference type="Pfam" id="PF23559">
    <property type="entry name" value="WHD_DRP"/>
    <property type="match status" value="1"/>
</dbReference>
<dbReference type="InterPro" id="IPR002182">
    <property type="entry name" value="NB-ARC"/>
</dbReference>
<keyword evidence="8" id="KW-1185">Reference proteome</keyword>
<proteinExistence type="predicted"/>